<dbReference type="SUPFAM" id="SSF47699">
    <property type="entry name" value="Bifunctional inhibitor/lipid-transfer protein/seed storage 2S albumin"/>
    <property type="match status" value="1"/>
</dbReference>
<dbReference type="InterPro" id="IPR016140">
    <property type="entry name" value="Bifunc_inhib/LTP/seed_store"/>
</dbReference>
<proteinExistence type="predicted"/>
<reference evidence="2" key="2">
    <citation type="submission" date="2017-06" db="EMBL/GenBank/DDBJ databases">
        <title>WGS assembly of Brachypodium distachyon.</title>
        <authorList>
            <consortium name="The International Brachypodium Initiative"/>
            <person name="Lucas S."/>
            <person name="Harmon-Smith M."/>
            <person name="Lail K."/>
            <person name="Tice H."/>
            <person name="Grimwood J."/>
            <person name="Bruce D."/>
            <person name="Barry K."/>
            <person name="Shu S."/>
            <person name="Lindquist E."/>
            <person name="Wang M."/>
            <person name="Pitluck S."/>
            <person name="Vogel J.P."/>
            <person name="Garvin D.F."/>
            <person name="Mockler T.C."/>
            <person name="Schmutz J."/>
            <person name="Rokhsar D."/>
            <person name="Bevan M.W."/>
        </authorList>
    </citation>
    <scope>NUCLEOTIDE SEQUENCE</scope>
    <source>
        <strain evidence="2">Bd21</strain>
    </source>
</reference>
<dbReference type="EnsemblPlants" id="KQK11167">
    <property type="protein sequence ID" value="KQK11167"/>
    <property type="gene ID" value="BRADI_2g58535v3"/>
</dbReference>
<reference evidence="3" key="3">
    <citation type="submission" date="2018-08" db="UniProtKB">
        <authorList>
            <consortium name="EnsemblPlants"/>
        </authorList>
    </citation>
    <scope>IDENTIFICATION</scope>
    <source>
        <strain evidence="3">cv. Bd21</strain>
    </source>
</reference>
<dbReference type="InterPro" id="IPR044741">
    <property type="entry name" value="NsLTP-like"/>
</dbReference>
<evidence type="ECO:0000313" key="3">
    <source>
        <dbReference type="EnsemblPlants" id="KQK11167"/>
    </source>
</evidence>
<dbReference type="EMBL" id="CM000881">
    <property type="protein sequence ID" value="KQK11167.1"/>
    <property type="molecule type" value="Genomic_DNA"/>
</dbReference>
<evidence type="ECO:0000259" key="1">
    <source>
        <dbReference type="Pfam" id="PF14368"/>
    </source>
</evidence>
<dbReference type="PANTHER" id="PTHR33122">
    <property type="entry name" value="LIPID BINDING PROTEIN-RELATED"/>
    <property type="match status" value="1"/>
</dbReference>
<dbReference type="GO" id="GO:0009627">
    <property type="term" value="P:systemic acquired resistance"/>
    <property type="evidence" value="ECO:0007669"/>
    <property type="project" value="InterPro"/>
</dbReference>
<dbReference type="Gene3D" id="1.10.110.10">
    <property type="entry name" value="Plant lipid-transfer and hydrophobic proteins"/>
    <property type="match status" value="1"/>
</dbReference>
<name>A0A0Q3GJ91_BRADI</name>
<dbReference type="InterPro" id="IPR036312">
    <property type="entry name" value="Bifun_inhib/LTP/seed_sf"/>
</dbReference>
<dbReference type="InterPro" id="IPR039265">
    <property type="entry name" value="DIR1-like"/>
</dbReference>
<dbReference type="OrthoDB" id="643149at2759"/>
<accession>A0A0Q3GJ91</accession>
<evidence type="ECO:0000313" key="2">
    <source>
        <dbReference type="EMBL" id="KQK11167.1"/>
    </source>
</evidence>
<evidence type="ECO:0000313" key="4">
    <source>
        <dbReference type="Proteomes" id="UP000008810"/>
    </source>
</evidence>
<dbReference type="Pfam" id="PF14368">
    <property type="entry name" value="LTP_2"/>
    <property type="match status" value="1"/>
</dbReference>
<dbReference type="InParanoid" id="A0A0Q3GJ91"/>
<feature type="domain" description="Bifunctional inhibitor/plant lipid transfer protein/seed storage helical" evidence="1">
    <location>
        <begin position="70"/>
        <end position="137"/>
    </location>
</feature>
<dbReference type="CDD" id="cd04660">
    <property type="entry name" value="nsLTP_like"/>
    <property type="match status" value="1"/>
</dbReference>
<organism evidence="2">
    <name type="scientific">Brachypodium distachyon</name>
    <name type="common">Purple false brome</name>
    <name type="synonym">Trachynia distachya</name>
    <dbReference type="NCBI Taxonomy" id="15368"/>
    <lineage>
        <taxon>Eukaryota</taxon>
        <taxon>Viridiplantae</taxon>
        <taxon>Streptophyta</taxon>
        <taxon>Embryophyta</taxon>
        <taxon>Tracheophyta</taxon>
        <taxon>Spermatophyta</taxon>
        <taxon>Magnoliopsida</taxon>
        <taxon>Liliopsida</taxon>
        <taxon>Poales</taxon>
        <taxon>Poaceae</taxon>
        <taxon>BOP clade</taxon>
        <taxon>Pooideae</taxon>
        <taxon>Stipodae</taxon>
        <taxon>Brachypodieae</taxon>
        <taxon>Brachypodium</taxon>
    </lineage>
</organism>
<reference evidence="2 3" key="1">
    <citation type="journal article" date="2010" name="Nature">
        <title>Genome sequencing and analysis of the model grass Brachypodium distachyon.</title>
        <authorList>
            <consortium name="International Brachypodium Initiative"/>
        </authorList>
    </citation>
    <scope>NUCLEOTIDE SEQUENCE [LARGE SCALE GENOMIC DNA]</scope>
    <source>
        <strain evidence="2 3">Bd21</strain>
    </source>
</reference>
<dbReference type="Gramene" id="KQK11167">
    <property type="protein sequence ID" value="KQK11167"/>
    <property type="gene ID" value="BRADI_2g58535v3"/>
</dbReference>
<dbReference type="PANTHER" id="PTHR33122:SF45">
    <property type="entry name" value="BIFUNCTIONAL INHIBITOR_PLANT LIPID TRANSFER PROTEIN_SEED STORAGE HELICAL DOMAIN-CONTAINING PROTEIN"/>
    <property type="match status" value="1"/>
</dbReference>
<keyword evidence="4" id="KW-1185">Reference proteome</keyword>
<dbReference type="Proteomes" id="UP000008810">
    <property type="component" value="Chromosome 2"/>
</dbReference>
<protein>
    <recommendedName>
        <fullName evidence="1">Bifunctional inhibitor/plant lipid transfer protein/seed storage helical domain-containing protein</fullName>
    </recommendedName>
</protein>
<dbReference type="AlphaFoldDB" id="A0A0Q3GJ91"/>
<sequence length="137" mass="15211">MGRRRRHDEIPAAAATQILHARPFNAEADTQARDHMYVVVTAAAQATTTYRPGRRRWRWRRARRSATWTRDVVTSCRSYCAVGGTEDKPSEPCCAAMRGVDFRCLCAMKSSLAAQIDADRAVQVPSKCSVRGAPTPC</sequence>
<dbReference type="GO" id="GO:0005504">
    <property type="term" value="F:fatty acid binding"/>
    <property type="evidence" value="ECO:0007669"/>
    <property type="project" value="InterPro"/>
</dbReference>
<gene>
    <name evidence="2" type="ORF">BRADI_2g58535v3</name>
</gene>